<evidence type="ECO:0000256" key="1">
    <source>
        <dbReference type="ARBA" id="ARBA00023013"/>
    </source>
</evidence>
<dbReference type="EMBL" id="JAKUCV010002433">
    <property type="protein sequence ID" value="KAJ4842681.1"/>
    <property type="molecule type" value="Genomic_DNA"/>
</dbReference>
<dbReference type="GO" id="GO:0004860">
    <property type="term" value="F:protein kinase inhibitor activity"/>
    <property type="evidence" value="ECO:0007669"/>
    <property type="project" value="UniProtKB-KW"/>
</dbReference>
<feature type="compositionally biased region" description="Basic residues" evidence="3">
    <location>
        <begin position="138"/>
        <end position="155"/>
    </location>
</feature>
<evidence type="ECO:0000256" key="3">
    <source>
        <dbReference type="SAM" id="MobiDB-lite"/>
    </source>
</evidence>
<feature type="compositionally biased region" description="Basic and acidic residues" evidence="3">
    <location>
        <begin position="89"/>
        <end position="104"/>
    </location>
</feature>
<dbReference type="Proteomes" id="UP001141552">
    <property type="component" value="Unassembled WGS sequence"/>
</dbReference>
<protein>
    <recommendedName>
        <fullName evidence="6">Cyclin-dependent protein kinase inhibitor SMR3</fullName>
    </recommendedName>
</protein>
<dbReference type="GO" id="GO:0032875">
    <property type="term" value="P:regulation of DNA endoreduplication"/>
    <property type="evidence" value="ECO:0007669"/>
    <property type="project" value="InterPro"/>
</dbReference>
<dbReference type="PANTHER" id="PTHR33142">
    <property type="entry name" value="CYCLIN-DEPENDENT PROTEIN KINASE INHIBITOR SMR13"/>
    <property type="match status" value="1"/>
</dbReference>
<gene>
    <name evidence="4" type="ORF">Tsubulata_014903</name>
</gene>
<evidence type="ECO:0000256" key="2">
    <source>
        <dbReference type="ARBA" id="ARBA00023306"/>
    </source>
</evidence>
<dbReference type="InterPro" id="IPR040389">
    <property type="entry name" value="SMR"/>
</dbReference>
<dbReference type="PANTHER" id="PTHR33142:SF65">
    <property type="entry name" value="CYCLIN-DEPENDENT PROTEIN KINASE INHIBITOR SMR2-LIKE"/>
    <property type="match status" value="1"/>
</dbReference>
<keyword evidence="5" id="KW-1185">Reference proteome</keyword>
<feature type="region of interest" description="Disordered" evidence="3">
    <location>
        <begin position="63"/>
        <end position="155"/>
    </location>
</feature>
<evidence type="ECO:0000313" key="4">
    <source>
        <dbReference type="EMBL" id="KAJ4842681.1"/>
    </source>
</evidence>
<sequence>MCSDFDDRVVSLLSMASNSDVFLVKEHKEEIEFFLLKRTSSLEYQETRHVRVLQDPDDAATLQKHEHEQGPYKDGYNEEKPGCSNSSELKSDMESSLGELKEESGIAGVVNEDDDGFKTPTSLDHKLPVITECPPAPRKPHLSMKRKPPSPRARRSLQFLDLSQDVESLFPRPILRDFYQKMKKARRESSMETTLS</sequence>
<reference evidence="4" key="1">
    <citation type="submission" date="2022-02" db="EMBL/GenBank/DDBJ databases">
        <authorList>
            <person name="Henning P.M."/>
            <person name="McCubbin A.G."/>
            <person name="Shore J.S."/>
        </authorList>
    </citation>
    <scope>NUCLEOTIDE SEQUENCE</scope>
    <source>
        <strain evidence="4">F60SS</strain>
        <tissue evidence="4">Leaves</tissue>
    </source>
</reference>
<feature type="compositionally biased region" description="Basic and acidic residues" evidence="3">
    <location>
        <begin position="63"/>
        <end position="81"/>
    </location>
</feature>
<accession>A0A9Q0G3V7</accession>
<dbReference type="GO" id="GO:0005634">
    <property type="term" value="C:nucleus"/>
    <property type="evidence" value="ECO:0007669"/>
    <property type="project" value="TreeGrafter"/>
</dbReference>
<dbReference type="OrthoDB" id="1933617at2759"/>
<organism evidence="4 5">
    <name type="scientific">Turnera subulata</name>
    <dbReference type="NCBI Taxonomy" id="218843"/>
    <lineage>
        <taxon>Eukaryota</taxon>
        <taxon>Viridiplantae</taxon>
        <taxon>Streptophyta</taxon>
        <taxon>Embryophyta</taxon>
        <taxon>Tracheophyta</taxon>
        <taxon>Spermatophyta</taxon>
        <taxon>Magnoliopsida</taxon>
        <taxon>eudicotyledons</taxon>
        <taxon>Gunneridae</taxon>
        <taxon>Pentapetalae</taxon>
        <taxon>rosids</taxon>
        <taxon>fabids</taxon>
        <taxon>Malpighiales</taxon>
        <taxon>Passifloraceae</taxon>
        <taxon>Turnera</taxon>
    </lineage>
</organism>
<proteinExistence type="predicted"/>
<evidence type="ECO:0008006" key="6">
    <source>
        <dbReference type="Google" id="ProtNLM"/>
    </source>
</evidence>
<dbReference type="AlphaFoldDB" id="A0A9Q0G3V7"/>
<reference evidence="4" key="2">
    <citation type="journal article" date="2023" name="Plants (Basel)">
        <title>Annotation of the Turnera subulata (Passifloraceae) Draft Genome Reveals the S-Locus Evolved after the Divergence of Turneroideae from Passifloroideae in a Stepwise Manner.</title>
        <authorList>
            <person name="Henning P.M."/>
            <person name="Roalson E.H."/>
            <person name="Mir W."/>
            <person name="McCubbin A.G."/>
            <person name="Shore J.S."/>
        </authorList>
    </citation>
    <scope>NUCLEOTIDE SEQUENCE</scope>
    <source>
        <strain evidence="4">F60SS</strain>
    </source>
</reference>
<keyword evidence="1" id="KW-0649">Protein kinase inhibitor</keyword>
<comment type="caution">
    <text evidence="4">The sequence shown here is derived from an EMBL/GenBank/DDBJ whole genome shotgun (WGS) entry which is preliminary data.</text>
</comment>
<evidence type="ECO:0000313" key="5">
    <source>
        <dbReference type="Proteomes" id="UP001141552"/>
    </source>
</evidence>
<keyword evidence="2" id="KW-0131">Cell cycle</keyword>
<name>A0A9Q0G3V7_9ROSI</name>